<dbReference type="EMBL" id="JBHSIS010000020">
    <property type="protein sequence ID" value="MFC4857849.1"/>
    <property type="molecule type" value="Genomic_DNA"/>
</dbReference>
<dbReference type="InterPro" id="IPR014031">
    <property type="entry name" value="Ketoacyl_synth_C"/>
</dbReference>
<dbReference type="InterPro" id="IPR020806">
    <property type="entry name" value="PKS_PP-bd"/>
</dbReference>
<dbReference type="InterPro" id="IPR006162">
    <property type="entry name" value="Ppantetheine_attach_site"/>
</dbReference>
<dbReference type="Pfam" id="PF02801">
    <property type="entry name" value="Ketoacyl-synt_C"/>
    <property type="match status" value="1"/>
</dbReference>
<dbReference type="Pfam" id="PF00550">
    <property type="entry name" value="PP-binding"/>
    <property type="match status" value="1"/>
</dbReference>
<evidence type="ECO:0000259" key="4">
    <source>
        <dbReference type="PROSITE" id="PS50075"/>
    </source>
</evidence>
<reference evidence="7" key="1">
    <citation type="journal article" date="2019" name="Int. J. Syst. Evol. Microbiol.">
        <title>The Global Catalogue of Microorganisms (GCM) 10K type strain sequencing project: providing services to taxonomists for standard genome sequencing and annotation.</title>
        <authorList>
            <consortium name="The Broad Institute Genomics Platform"/>
            <consortium name="The Broad Institute Genome Sequencing Center for Infectious Disease"/>
            <person name="Wu L."/>
            <person name="Ma J."/>
        </authorList>
    </citation>
    <scope>NUCLEOTIDE SEQUENCE [LARGE SCALE GENOMIC DNA]</scope>
    <source>
        <strain evidence="7">ZS-22-S1</strain>
    </source>
</reference>
<dbReference type="SMART" id="SM00825">
    <property type="entry name" value="PKS_KS"/>
    <property type="match status" value="1"/>
</dbReference>
<dbReference type="Gene3D" id="1.10.1200.10">
    <property type="entry name" value="ACP-like"/>
    <property type="match status" value="1"/>
</dbReference>
<keyword evidence="1" id="KW-0596">Phosphopantetheine</keyword>
<dbReference type="Gene3D" id="3.40.47.10">
    <property type="match status" value="1"/>
</dbReference>
<dbReference type="Pfam" id="PF00109">
    <property type="entry name" value="ketoacyl-synt"/>
    <property type="match status" value="1"/>
</dbReference>
<dbReference type="InterPro" id="IPR016039">
    <property type="entry name" value="Thiolase-like"/>
</dbReference>
<keyword evidence="2" id="KW-0597">Phosphoprotein</keyword>
<dbReference type="InterPro" id="IPR050091">
    <property type="entry name" value="PKS_NRPS_Biosynth_Enz"/>
</dbReference>
<dbReference type="InterPro" id="IPR036736">
    <property type="entry name" value="ACP-like_sf"/>
</dbReference>
<dbReference type="SUPFAM" id="SSF47336">
    <property type="entry name" value="ACP-like"/>
    <property type="match status" value="1"/>
</dbReference>
<evidence type="ECO:0000313" key="6">
    <source>
        <dbReference type="EMBL" id="MFC4857849.1"/>
    </source>
</evidence>
<dbReference type="RefSeq" id="WP_378059889.1">
    <property type="nucleotide sequence ID" value="NZ_JBHSIS010000020.1"/>
</dbReference>
<name>A0ABV9SAB4_9PSEU</name>
<dbReference type="PROSITE" id="PS50075">
    <property type="entry name" value="CARRIER"/>
    <property type="match status" value="1"/>
</dbReference>
<dbReference type="PROSITE" id="PS00012">
    <property type="entry name" value="PHOSPHOPANTETHEINE"/>
    <property type="match status" value="1"/>
</dbReference>
<dbReference type="PANTHER" id="PTHR43775">
    <property type="entry name" value="FATTY ACID SYNTHASE"/>
    <property type="match status" value="1"/>
</dbReference>
<keyword evidence="7" id="KW-1185">Reference proteome</keyword>
<dbReference type="Pfam" id="PF22621">
    <property type="entry name" value="CurL-like_PKS_C"/>
    <property type="match status" value="1"/>
</dbReference>
<dbReference type="InterPro" id="IPR009081">
    <property type="entry name" value="PP-bd_ACP"/>
</dbReference>
<organism evidence="6 7">
    <name type="scientific">Actinophytocola glycyrrhizae</name>
    <dbReference type="NCBI Taxonomy" id="2044873"/>
    <lineage>
        <taxon>Bacteria</taxon>
        <taxon>Bacillati</taxon>
        <taxon>Actinomycetota</taxon>
        <taxon>Actinomycetes</taxon>
        <taxon>Pseudonocardiales</taxon>
        <taxon>Pseudonocardiaceae</taxon>
    </lineage>
</organism>
<evidence type="ECO:0000256" key="2">
    <source>
        <dbReference type="ARBA" id="ARBA00022553"/>
    </source>
</evidence>
<dbReference type="InterPro" id="IPR020841">
    <property type="entry name" value="PKS_Beta-ketoAc_synthase_dom"/>
</dbReference>
<evidence type="ECO:0000256" key="1">
    <source>
        <dbReference type="ARBA" id="ARBA00022450"/>
    </source>
</evidence>
<dbReference type="Gene3D" id="1.10.1240.100">
    <property type="match status" value="1"/>
</dbReference>
<proteinExistence type="predicted"/>
<sequence>MTDGETDRDTHIAVVGMAGRFAGAPDLDAYWRLLVAGDCAVRKLDRTELLAAGEDPARMADPAYVRRYGRLDRPEWFDADFFGYAPVDATLTDPQHRVFLETCWQALEDAGYPPSETGAVVGVYAGCSPSRYWSLVGRDADRFPGLDDVRMAMVTGADHLCLRVSHKLGLTGPSMTVLSTCSTALVAVHQATQALLFGDCDMALAGAVSVRMPALGGLARAGSVLSSDGVCRAFDAKANGTVFGDGAGVVVLKRYTDAVADGDHVHAVIRGSAVNNDGRDRVGYGAPGVAGQTAVIRAALAAADVDPADIGYVESHGTGTPVGDPIEVTALTRAFGDVPRGRTVLGTVKPNIGHTDAAAGIAGLLKVILALRHGVLPPAINVSEPNPAIDLAATPFVLPAEPTPWERRGPARLAGISSFGIGATNAHLVVEEPPARPQGAPPAGQRLLVLSARTPAALEAATADLARHLAAHPEVSLDDVAHTLRVGRVAFPYRRFAVVTDHADAVRVLRGDEPARLVTGTGPVHGTSGEPVAGQAGLAELGRRWLTGQPLRPEAAGRRRVALPTYPFQRQRFVAGLREPGTPEPVPAPAPAAAAETGWTRDEIAETIALLFAEVLLVPEVAPDDDFFELGGDSLIAVGLLARLEESFGVSPPPEDLFAAATPTEFAAVIAELLEDPQ</sequence>
<dbReference type="SUPFAM" id="SSF53901">
    <property type="entry name" value="Thiolase-like"/>
    <property type="match status" value="1"/>
</dbReference>
<evidence type="ECO:0000256" key="3">
    <source>
        <dbReference type="ARBA" id="ARBA00022679"/>
    </source>
</evidence>
<dbReference type="CDD" id="cd00833">
    <property type="entry name" value="PKS"/>
    <property type="match status" value="1"/>
</dbReference>
<dbReference type="PANTHER" id="PTHR43775:SF37">
    <property type="entry name" value="SI:DKEY-61P9.11"/>
    <property type="match status" value="1"/>
</dbReference>
<dbReference type="PROSITE" id="PS52004">
    <property type="entry name" value="KS3_2"/>
    <property type="match status" value="1"/>
</dbReference>
<protein>
    <submittedName>
        <fullName evidence="6">Beta-ketoacyl synthase N-terminal-like domain-containing protein</fullName>
    </submittedName>
</protein>
<dbReference type="Proteomes" id="UP001595859">
    <property type="component" value="Unassembled WGS sequence"/>
</dbReference>
<dbReference type="InterPro" id="IPR014030">
    <property type="entry name" value="Ketoacyl_synth_N"/>
</dbReference>
<dbReference type="SMART" id="SM00823">
    <property type="entry name" value="PKS_PP"/>
    <property type="match status" value="1"/>
</dbReference>
<evidence type="ECO:0000259" key="5">
    <source>
        <dbReference type="PROSITE" id="PS52004"/>
    </source>
</evidence>
<accession>A0ABV9SAB4</accession>
<evidence type="ECO:0000313" key="7">
    <source>
        <dbReference type="Proteomes" id="UP001595859"/>
    </source>
</evidence>
<feature type="domain" description="Carrier" evidence="4">
    <location>
        <begin position="599"/>
        <end position="674"/>
    </location>
</feature>
<keyword evidence="3" id="KW-0808">Transferase</keyword>
<gene>
    <name evidence="6" type="ORF">ACFPCV_30480</name>
</gene>
<comment type="caution">
    <text evidence="6">The sequence shown here is derived from an EMBL/GenBank/DDBJ whole genome shotgun (WGS) entry which is preliminary data.</text>
</comment>
<feature type="domain" description="Ketosynthase family 3 (KS3)" evidence="5">
    <location>
        <begin position="9"/>
        <end position="432"/>
    </location>
</feature>